<dbReference type="AlphaFoldDB" id="A0A1G8ADL1"/>
<dbReference type="Proteomes" id="UP000199623">
    <property type="component" value="Unassembled WGS sequence"/>
</dbReference>
<keyword evidence="3" id="KW-1185">Reference proteome</keyword>
<dbReference type="OrthoDB" id="3821358at2"/>
<evidence type="ECO:0000313" key="2">
    <source>
        <dbReference type="EMBL" id="SDH19052.1"/>
    </source>
</evidence>
<dbReference type="InterPro" id="IPR049244">
    <property type="entry name" value="DUF6879"/>
</dbReference>
<sequence length="195" mass="23176">MVPIILNNEQFGRLFVDFRKSATRIETLPVYTVEEEREPIEHYRSGRPLPAGRNEEWAANIRRSVAAGKYMGRVHIIDHELTPYLRFEIDWYYRVNSAAGEDIRFIYREDVPDLYYTDTWLFDEAVVVDLSYTPEGELLYINRNDHPERLWHARRAWREFHARSFPLEQLLAELPGRPCESGNRSWTTKPFARNS</sequence>
<dbReference type="STRING" id="200378.SAMN05216553_117133"/>
<protein>
    <recommendedName>
        <fullName evidence="1">DUF6879 domain-containing protein</fullName>
    </recommendedName>
</protein>
<dbReference type="EMBL" id="FNCC01000017">
    <property type="protein sequence ID" value="SDH19052.1"/>
    <property type="molecule type" value="Genomic_DNA"/>
</dbReference>
<organism evidence="2 3">
    <name type="scientific">Lentzea fradiae</name>
    <dbReference type="NCBI Taxonomy" id="200378"/>
    <lineage>
        <taxon>Bacteria</taxon>
        <taxon>Bacillati</taxon>
        <taxon>Actinomycetota</taxon>
        <taxon>Actinomycetes</taxon>
        <taxon>Pseudonocardiales</taxon>
        <taxon>Pseudonocardiaceae</taxon>
        <taxon>Lentzea</taxon>
    </lineage>
</organism>
<proteinExistence type="predicted"/>
<evidence type="ECO:0000313" key="3">
    <source>
        <dbReference type="Proteomes" id="UP000199623"/>
    </source>
</evidence>
<reference evidence="3" key="1">
    <citation type="submission" date="2016-10" db="EMBL/GenBank/DDBJ databases">
        <authorList>
            <person name="Varghese N."/>
            <person name="Submissions S."/>
        </authorList>
    </citation>
    <scope>NUCLEOTIDE SEQUENCE [LARGE SCALE GENOMIC DNA]</scope>
    <source>
        <strain evidence="3">CGMCC 4.3506</strain>
    </source>
</reference>
<accession>A0A1G8ADL1</accession>
<evidence type="ECO:0000259" key="1">
    <source>
        <dbReference type="Pfam" id="PF21806"/>
    </source>
</evidence>
<feature type="domain" description="DUF6879" evidence="1">
    <location>
        <begin position="9"/>
        <end position="169"/>
    </location>
</feature>
<dbReference type="Pfam" id="PF21806">
    <property type="entry name" value="DUF6879"/>
    <property type="match status" value="1"/>
</dbReference>
<dbReference type="RefSeq" id="WP_090057362.1">
    <property type="nucleotide sequence ID" value="NZ_FNCC01000017.1"/>
</dbReference>
<name>A0A1G8ADL1_9PSEU</name>
<gene>
    <name evidence="2" type="ORF">SAMN05216553_117133</name>
</gene>